<dbReference type="AlphaFoldDB" id="A0A2M8FE07"/>
<dbReference type="PANTHER" id="PTHR30399">
    <property type="entry name" value="UNCHARACTERIZED PROTEIN YGJP"/>
    <property type="match status" value="1"/>
</dbReference>
<dbReference type="Proteomes" id="UP000230391">
    <property type="component" value="Unassembled WGS sequence"/>
</dbReference>
<evidence type="ECO:0000259" key="1">
    <source>
        <dbReference type="Pfam" id="PF01863"/>
    </source>
</evidence>
<dbReference type="EMBL" id="PFRD01000120">
    <property type="protein sequence ID" value="PJC55877.1"/>
    <property type="molecule type" value="Genomic_DNA"/>
</dbReference>
<sequence length="138" mass="16655">MFHLRLLRKIKKRTPNALYLDNKETARALIHERLIHFNQYYNFSYNRVAIRNQRRCWGSCSSKGNLNFSYKLLFLPADLRDYVILHELCHLRELNHSRRFWDTMAEVMPDYKERSVALRHIERTKGTAVANLKTIKIY</sequence>
<name>A0A2M8FE07_9BACT</name>
<dbReference type="Gene3D" id="3.30.2010.10">
    <property type="entry name" value="Metalloproteases ('zincins'), catalytic domain"/>
    <property type="match status" value="1"/>
</dbReference>
<dbReference type="InterPro" id="IPR053136">
    <property type="entry name" value="UTP_pyrophosphatase-like"/>
</dbReference>
<proteinExistence type="predicted"/>
<feature type="domain" description="YgjP-like metallopeptidase" evidence="1">
    <location>
        <begin position="18"/>
        <end position="119"/>
    </location>
</feature>
<dbReference type="PANTHER" id="PTHR30399:SF1">
    <property type="entry name" value="UTP PYROPHOSPHATASE"/>
    <property type="match status" value="1"/>
</dbReference>
<evidence type="ECO:0000313" key="2">
    <source>
        <dbReference type="EMBL" id="PJC55877.1"/>
    </source>
</evidence>
<evidence type="ECO:0000313" key="3">
    <source>
        <dbReference type="Proteomes" id="UP000230391"/>
    </source>
</evidence>
<dbReference type="Pfam" id="PF01863">
    <property type="entry name" value="YgjP-like"/>
    <property type="match status" value="1"/>
</dbReference>
<comment type="caution">
    <text evidence="2">The sequence shown here is derived from an EMBL/GenBank/DDBJ whole genome shotgun (WGS) entry which is preliminary data.</text>
</comment>
<dbReference type="CDD" id="cd07344">
    <property type="entry name" value="M48_yhfN_like"/>
    <property type="match status" value="1"/>
</dbReference>
<organism evidence="2 3">
    <name type="scientific">Candidatus Kaiserbacteria bacterium CG_4_9_14_0_2_um_filter_41_32</name>
    <dbReference type="NCBI Taxonomy" id="1974601"/>
    <lineage>
        <taxon>Bacteria</taxon>
        <taxon>Candidatus Kaiseribacteriota</taxon>
    </lineage>
</organism>
<gene>
    <name evidence="2" type="ORF">CO026_03305</name>
</gene>
<dbReference type="InterPro" id="IPR002725">
    <property type="entry name" value="YgjP-like_metallopeptidase"/>
</dbReference>
<protein>
    <recommendedName>
        <fullName evidence="1">YgjP-like metallopeptidase domain-containing protein</fullName>
    </recommendedName>
</protein>
<reference evidence="3" key="1">
    <citation type="submission" date="2017-09" db="EMBL/GenBank/DDBJ databases">
        <title>Depth-based differentiation of microbial function through sediment-hosted aquifers and enrichment of novel symbionts in the deep terrestrial subsurface.</title>
        <authorList>
            <person name="Probst A.J."/>
            <person name="Ladd B."/>
            <person name="Jarett J.K."/>
            <person name="Geller-Mcgrath D.E."/>
            <person name="Sieber C.M.K."/>
            <person name="Emerson J.B."/>
            <person name="Anantharaman K."/>
            <person name="Thomas B.C."/>
            <person name="Malmstrom R."/>
            <person name="Stieglmeier M."/>
            <person name="Klingl A."/>
            <person name="Woyke T."/>
            <person name="Ryan C.M."/>
            <person name="Banfield J.F."/>
        </authorList>
    </citation>
    <scope>NUCLEOTIDE SEQUENCE [LARGE SCALE GENOMIC DNA]</scope>
</reference>
<accession>A0A2M8FE07</accession>